<dbReference type="PANTHER" id="PTHR24198:SF165">
    <property type="entry name" value="ANKYRIN REPEAT-CONTAINING PROTEIN-RELATED"/>
    <property type="match status" value="1"/>
</dbReference>
<dbReference type="Proteomes" id="UP001219525">
    <property type="component" value="Unassembled WGS sequence"/>
</dbReference>
<organism evidence="4 5">
    <name type="scientific">Mycena pura</name>
    <dbReference type="NCBI Taxonomy" id="153505"/>
    <lineage>
        <taxon>Eukaryota</taxon>
        <taxon>Fungi</taxon>
        <taxon>Dikarya</taxon>
        <taxon>Basidiomycota</taxon>
        <taxon>Agaricomycotina</taxon>
        <taxon>Agaricomycetes</taxon>
        <taxon>Agaricomycetidae</taxon>
        <taxon>Agaricales</taxon>
        <taxon>Marasmiineae</taxon>
        <taxon>Mycenaceae</taxon>
        <taxon>Mycena</taxon>
    </lineage>
</organism>
<keyword evidence="5" id="KW-1185">Reference proteome</keyword>
<feature type="repeat" description="ANK" evidence="3">
    <location>
        <begin position="277"/>
        <end position="309"/>
    </location>
</feature>
<feature type="repeat" description="ANK" evidence="3">
    <location>
        <begin position="52"/>
        <end position="85"/>
    </location>
</feature>
<dbReference type="PANTHER" id="PTHR24198">
    <property type="entry name" value="ANKYRIN REPEAT AND PROTEIN KINASE DOMAIN-CONTAINING PROTEIN"/>
    <property type="match status" value="1"/>
</dbReference>
<keyword evidence="1" id="KW-0677">Repeat</keyword>
<dbReference type="Pfam" id="PF13857">
    <property type="entry name" value="Ank_5"/>
    <property type="match status" value="1"/>
</dbReference>
<accession>A0AAD6VF18</accession>
<proteinExistence type="predicted"/>
<evidence type="ECO:0000256" key="1">
    <source>
        <dbReference type="ARBA" id="ARBA00022737"/>
    </source>
</evidence>
<name>A0AAD6VF18_9AGAR</name>
<dbReference type="SMART" id="SM00248">
    <property type="entry name" value="ANK"/>
    <property type="match status" value="7"/>
</dbReference>
<reference evidence="4" key="1">
    <citation type="submission" date="2023-03" db="EMBL/GenBank/DDBJ databases">
        <title>Massive genome expansion in bonnet fungi (Mycena s.s.) driven by repeated elements and novel gene families across ecological guilds.</title>
        <authorList>
            <consortium name="Lawrence Berkeley National Laboratory"/>
            <person name="Harder C.B."/>
            <person name="Miyauchi S."/>
            <person name="Viragh M."/>
            <person name="Kuo A."/>
            <person name="Thoen E."/>
            <person name="Andreopoulos B."/>
            <person name="Lu D."/>
            <person name="Skrede I."/>
            <person name="Drula E."/>
            <person name="Henrissat B."/>
            <person name="Morin E."/>
            <person name="Kohler A."/>
            <person name="Barry K."/>
            <person name="LaButti K."/>
            <person name="Morin E."/>
            <person name="Salamov A."/>
            <person name="Lipzen A."/>
            <person name="Mereny Z."/>
            <person name="Hegedus B."/>
            <person name="Baldrian P."/>
            <person name="Stursova M."/>
            <person name="Weitz H."/>
            <person name="Taylor A."/>
            <person name="Grigoriev I.V."/>
            <person name="Nagy L.G."/>
            <person name="Martin F."/>
            <person name="Kauserud H."/>
        </authorList>
    </citation>
    <scope>NUCLEOTIDE SEQUENCE</scope>
    <source>
        <strain evidence="4">9144</strain>
    </source>
</reference>
<feature type="repeat" description="ANK" evidence="3">
    <location>
        <begin position="432"/>
        <end position="454"/>
    </location>
</feature>
<evidence type="ECO:0000313" key="5">
    <source>
        <dbReference type="Proteomes" id="UP001219525"/>
    </source>
</evidence>
<dbReference type="Gene3D" id="1.25.40.20">
    <property type="entry name" value="Ankyrin repeat-containing domain"/>
    <property type="match status" value="3"/>
</dbReference>
<dbReference type="InterPro" id="IPR036770">
    <property type="entry name" value="Ankyrin_rpt-contain_sf"/>
</dbReference>
<dbReference type="AlphaFoldDB" id="A0AAD6VF18"/>
<dbReference type="Pfam" id="PF00023">
    <property type="entry name" value="Ank"/>
    <property type="match status" value="1"/>
</dbReference>
<dbReference type="SUPFAM" id="SSF48403">
    <property type="entry name" value="Ankyrin repeat"/>
    <property type="match status" value="2"/>
</dbReference>
<sequence>MADLWKEARLNSASTDQATSRALYDAVNTTKPNLEVLRILLEAGVSPNWEFGGLTPLYTAAYMNESTDGLDLLCQFGADVNNGGRDGFLPILRTLSDASYEKFLFFLDHGVDPNGTGRDGKTILQEVLELALSVVVLKGRLAQCLVKRGAVVYDARTRSSPAFLTAVRQWNSSGWSEKIMDLLLEHIPEEERQAQLDAAVQAAACEGKGTFRNNCSQFTVFYLLRKGANPAVVRAGRNTLLHLLCEANRPHRDHEFREDMAALLSRGTLDVNVKGEGGASPLHHAVQRGSRDFVLLLLAHGADPNLQDATGLTPLQHLARKEPEECTIAQTTPDLVGDAVYSGVRGQAASGFVARGRKNGVKQSLEEEEIFQALADHGADLWATDQRGRTPLLTACEVANAVLVANILYRVGGGGQPEGQHLRHALGTADSAGKTALHLAAANGSLATLKVLFRPRRVFFREMNKWRVLAAAQDRDT</sequence>
<dbReference type="Pfam" id="PF12796">
    <property type="entry name" value="Ank_2"/>
    <property type="match status" value="1"/>
</dbReference>
<dbReference type="PROSITE" id="PS50297">
    <property type="entry name" value="ANK_REP_REGION"/>
    <property type="match status" value="3"/>
</dbReference>
<dbReference type="PROSITE" id="PS50088">
    <property type="entry name" value="ANK_REPEAT"/>
    <property type="match status" value="3"/>
</dbReference>
<gene>
    <name evidence="4" type="ORF">GGX14DRAFT_645255</name>
</gene>
<feature type="non-terminal residue" evidence="4">
    <location>
        <position position="477"/>
    </location>
</feature>
<evidence type="ECO:0000256" key="2">
    <source>
        <dbReference type="ARBA" id="ARBA00023043"/>
    </source>
</evidence>
<dbReference type="EMBL" id="JARJCW010000044">
    <property type="protein sequence ID" value="KAJ7205282.1"/>
    <property type="molecule type" value="Genomic_DNA"/>
</dbReference>
<comment type="caution">
    <text evidence="4">The sequence shown here is derived from an EMBL/GenBank/DDBJ whole genome shotgun (WGS) entry which is preliminary data.</text>
</comment>
<dbReference type="InterPro" id="IPR002110">
    <property type="entry name" value="Ankyrin_rpt"/>
</dbReference>
<evidence type="ECO:0000256" key="3">
    <source>
        <dbReference type="PROSITE-ProRule" id="PRU00023"/>
    </source>
</evidence>
<dbReference type="GO" id="GO:0005737">
    <property type="term" value="C:cytoplasm"/>
    <property type="evidence" value="ECO:0007669"/>
    <property type="project" value="TreeGrafter"/>
</dbReference>
<protein>
    <submittedName>
        <fullName evidence="4">Ankyrin repeat-containing domain protein</fullName>
    </submittedName>
</protein>
<keyword evidence="2 3" id="KW-0040">ANK repeat</keyword>
<evidence type="ECO:0000313" key="4">
    <source>
        <dbReference type="EMBL" id="KAJ7205282.1"/>
    </source>
</evidence>